<comment type="caution">
    <text evidence="1">The sequence shown here is derived from an EMBL/GenBank/DDBJ whole genome shotgun (WGS) entry which is preliminary data.</text>
</comment>
<proteinExistence type="predicted"/>
<gene>
    <name evidence="1" type="ORF">C884_02538</name>
</gene>
<dbReference type="STRING" id="71999.KPaMU14_00525"/>
<dbReference type="Proteomes" id="UP000009877">
    <property type="component" value="Unassembled WGS sequence"/>
</dbReference>
<dbReference type="AlphaFoldDB" id="M2XV83"/>
<sequence length="68" mass="8013">MLETIRTEGRLDQDDAVRLVPEKFGQEWVRTSPHGHPALDQSVVKAFRKAHDGTVQWDRDRRFWSPKK</sequence>
<name>M2XV83_9MICC</name>
<evidence type="ECO:0000313" key="2">
    <source>
        <dbReference type="Proteomes" id="UP000009877"/>
    </source>
</evidence>
<evidence type="ECO:0000313" key="1">
    <source>
        <dbReference type="EMBL" id="EME36728.1"/>
    </source>
</evidence>
<dbReference type="Pfam" id="PF22266">
    <property type="entry name" value="DUF6953"/>
    <property type="match status" value="1"/>
</dbReference>
<protein>
    <submittedName>
        <fullName evidence="1">Uncharacterized protein</fullName>
    </submittedName>
</protein>
<organism evidence="1 2">
    <name type="scientific">Kocuria palustris PEL</name>
    <dbReference type="NCBI Taxonomy" id="1236550"/>
    <lineage>
        <taxon>Bacteria</taxon>
        <taxon>Bacillati</taxon>
        <taxon>Actinomycetota</taxon>
        <taxon>Actinomycetes</taxon>
        <taxon>Micrococcales</taxon>
        <taxon>Micrococcaceae</taxon>
        <taxon>Kocuria</taxon>
    </lineage>
</organism>
<accession>M2XV83</accession>
<dbReference type="InterPro" id="IPR054228">
    <property type="entry name" value="DUF6953"/>
</dbReference>
<reference evidence="1 2" key="1">
    <citation type="journal article" date="2014" name="Genome Announc.">
        <title>Draft Genome Sequence of Kocuria palustris PEL.</title>
        <authorList>
            <person name="Sharma G."/>
            <person name="Khatri I."/>
            <person name="Subramanian S."/>
        </authorList>
    </citation>
    <scope>NUCLEOTIDE SEQUENCE [LARGE SCALE GENOMIC DNA]</scope>
    <source>
        <strain evidence="1 2">PEL</strain>
    </source>
</reference>
<keyword evidence="2" id="KW-1185">Reference proteome</keyword>
<dbReference type="EMBL" id="ANHZ02000009">
    <property type="protein sequence ID" value="EME36728.1"/>
    <property type="molecule type" value="Genomic_DNA"/>
</dbReference>